<feature type="transmembrane region" description="Helical" evidence="8">
    <location>
        <begin position="79"/>
        <end position="100"/>
    </location>
</feature>
<feature type="transmembrane region" description="Helical" evidence="8">
    <location>
        <begin position="155"/>
        <end position="176"/>
    </location>
</feature>
<dbReference type="GO" id="GO:0008324">
    <property type="term" value="F:monoatomic cation transmembrane transporter activity"/>
    <property type="evidence" value="ECO:0007669"/>
    <property type="project" value="TreeGrafter"/>
</dbReference>
<feature type="domain" description="Sodium/calcium exchanger membrane region" evidence="9">
    <location>
        <begin position="87"/>
        <end position="226"/>
    </location>
</feature>
<dbReference type="EMBL" id="PGCI01000462">
    <property type="protein sequence ID" value="PLW26450.1"/>
    <property type="molecule type" value="Genomic_DNA"/>
</dbReference>
<evidence type="ECO:0000256" key="6">
    <source>
        <dbReference type="ARBA" id="ARBA00023136"/>
    </source>
</evidence>
<evidence type="ECO:0000256" key="3">
    <source>
        <dbReference type="ARBA" id="ARBA00022448"/>
    </source>
</evidence>
<feature type="transmembrane region" description="Helical" evidence="8">
    <location>
        <begin position="121"/>
        <end position="143"/>
    </location>
</feature>
<comment type="similarity">
    <text evidence="2">Belongs to the Ca(2+):cation antiporter (CaCA) (TC 2.A.19) family.</text>
</comment>
<dbReference type="Pfam" id="PF01699">
    <property type="entry name" value="Na_Ca_ex"/>
    <property type="match status" value="2"/>
</dbReference>
<feature type="transmembrane region" description="Helical" evidence="8">
    <location>
        <begin position="972"/>
        <end position="990"/>
    </location>
</feature>
<sequence length="1135" mass="123237">MNREQKQLYRLIGLTVSVLITIHLINYQASNQLLLTNTHPAARLAARSTPASSETQHEPSSLIDYSRIYYSQPTRNRKALVILFLVLWLSFLFSFVGIVASDFFCPNLSTISFRLGLSENLAGVTLLGFGNGAPDVFSTFAAMKANTGSLAIGELIGAASFIVSVVVGSMSIIRPFKVPRHSFLRDLGFFIVAIMFVLVIIKNGVIYRWQANSLVLLYLVYVAAVLFSTWSIQRKRIKLDQLQIARSEYTHDDQLLEPYLDDPDFPIQPNPPMPELNQEISSNPPSRSSPQLVPPSQQSRPALHRMNTSSSMQSHDSFKSLLETSCYPLPLPVRQRRMRAPSLSYRSDNPGPPINPLGSSTSSNGTGLNHSVGHPAPPRSISSQDGIGSPEILRRRRRNTVMMNPIRPSLLGAIEFRDVVNSLARDSVSHAVPRFHGGRISPQLSHSTSQGRRSRSGSVAVVPRANSSSAVPPRPIPFPVRSASDRPHMKKTEFALPGIVTHNHRTTGRHRLTQSQSSILPSTPRPCDSVVEQPSPKADAVEPADDRESIIDLPSKDQPNLLLLDHVDDGPTVVYPSDQTRRPSSQTLISPMHKSVAPLPSILITSDRQETVALLDSPDHDDATQPTPSVSQSQLRADRRRRWRVLMKVVWETLFPTLKDWRIKSLLGKAVAIVSAPAVLVLTLTLPVVDETEEDLDPHPQHDKQEDADDDGDDAAGGLLDSDEERTVGLGVHRDADTQDAAQEDEPISPLPGPPDADGNCRRSRLKQSYRDRLSEEEEQGDGKAVSFPMVDVGHASNQKIGVDVVGENGGRSRGRDGLRESCLMGRSGLDDRSGKMYDGAGESRRSEAGSSSSEEEEEWGVEEAGRGRYSDQHIARILATVQSFLAPTFWLVCLAGSTSSSSGAGPEEEAAGPTEARRWWYDGAAAAGDQGAARRRTGTAIAALLLGALLARLVYRHLGPGPGPACRSAKAVKIALCFLGFANSMLWILNIVNEVIHILTTFGAIFHLSNAILGLTIFGIGNSLGDFVANVTLAKMGFPVMAMSACFGGPLLNILLGIGLSSSLVMTTRGTESVGLASSKSLLVSTGALLAVLLLMLLLVPLCKNFTFDKHTGILLILAYSAVFSLNLLVEACF</sequence>
<reference evidence="10 11" key="1">
    <citation type="submission" date="2017-11" db="EMBL/GenBank/DDBJ databases">
        <title>De novo assembly and phasing of dikaryotic genomes from two isolates of Puccinia coronata f. sp. avenae, the causal agent of oat crown rust.</title>
        <authorList>
            <person name="Miller M.E."/>
            <person name="Zhang Y."/>
            <person name="Omidvar V."/>
            <person name="Sperschneider J."/>
            <person name="Schwessinger B."/>
            <person name="Raley C."/>
            <person name="Palmer J.M."/>
            <person name="Garnica D."/>
            <person name="Upadhyaya N."/>
            <person name="Rathjen J."/>
            <person name="Taylor J.M."/>
            <person name="Park R.F."/>
            <person name="Dodds P.N."/>
            <person name="Hirsch C.D."/>
            <person name="Kianian S.F."/>
            <person name="Figueroa M."/>
        </authorList>
    </citation>
    <scope>NUCLEOTIDE SEQUENCE [LARGE SCALE GENOMIC DNA]</scope>
    <source>
        <strain evidence="10">12SD80</strain>
    </source>
</reference>
<dbReference type="InterPro" id="IPR044880">
    <property type="entry name" value="NCX_ion-bd_dom_sf"/>
</dbReference>
<feature type="compositionally biased region" description="Low complexity" evidence="7">
    <location>
        <begin position="357"/>
        <end position="369"/>
    </location>
</feature>
<feature type="transmembrane region" description="Helical" evidence="8">
    <location>
        <begin position="188"/>
        <end position="209"/>
    </location>
</feature>
<keyword evidence="4 8" id="KW-0812">Transmembrane</keyword>
<comment type="subcellular location">
    <subcellularLocation>
        <location evidence="1">Membrane</location>
        <topology evidence="1">Multi-pass membrane protein</topology>
    </subcellularLocation>
</comment>
<evidence type="ECO:0000256" key="1">
    <source>
        <dbReference type="ARBA" id="ARBA00004141"/>
    </source>
</evidence>
<gene>
    <name evidence="10" type="ORF">PCASD_23405</name>
</gene>
<name>A0A2N5TLS6_9BASI</name>
<feature type="transmembrane region" description="Helical" evidence="8">
    <location>
        <begin position="1113"/>
        <end position="1131"/>
    </location>
</feature>
<feature type="compositionally biased region" description="Polar residues" evidence="7">
    <location>
        <begin position="306"/>
        <end position="315"/>
    </location>
</feature>
<dbReference type="PANTHER" id="PTHR12266:SF0">
    <property type="entry name" value="MITOCHONDRIAL SODIUM_CALCIUM EXCHANGER PROTEIN"/>
    <property type="match status" value="1"/>
</dbReference>
<feature type="compositionally biased region" description="Low complexity" evidence="7">
    <location>
        <begin position="284"/>
        <end position="301"/>
    </location>
</feature>
<feature type="transmembrane region" description="Helical" evidence="8">
    <location>
        <begin position="1082"/>
        <end position="1101"/>
    </location>
</feature>
<feature type="region of interest" description="Disordered" evidence="7">
    <location>
        <begin position="617"/>
        <end position="636"/>
    </location>
</feature>
<feature type="region of interest" description="Disordered" evidence="7">
    <location>
        <begin position="802"/>
        <end position="866"/>
    </location>
</feature>
<evidence type="ECO:0000256" key="2">
    <source>
        <dbReference type="ARBA" id="ARBA00008170"/>
    </source>
</evidence>
<feature type="region of interest" description="Disordered" evidence="7">
    <location>
        <begin position="507"/>
        <end position="546"/>
    </location>
</feature>
<proteinExistence type="inferred from homology"/>
<evidence type="ECO:0000256" key="5">
    <source>
        <dbReference type="ARBA" id="ARBA00022989"/>
    </source>
</evidence>
<evidence type="ECO:0000313" key="11">
    <source>
        <dbReference type="Proteomes" id="UP000235392"/>
    </source>
</evidence>
<evidence type="ECO:0000256" key="4">
    <source>
        <dbReference type="ARBA" id="ARBA00022692"/>
    </source>
</evidence>
<dbReference type="AlphaFoldDB" id="A0A2N5TLS6"/>
<feature type="transmembrane region" description="Helical" evidence="8">
    <location>
        <begin position="1041"/>
        <end position="1062"/>
    </location>
</feature>
<feature type="region of interest" description="Disordered" evidence="7">
    <location>
        <begin position="769"/>
        <end position="788"/>
    </location>
</feature>
<feature type="transmembrane region" description="Helical" evidence="8">
    <location>
        <begin position="996"/>
        <end position="1021"/>
    </location>
</feature>
<dbReference type="InterPro" id="IPR051359">
    <property type="entry name" value="CaCA_antiporter"/>
</dbReference>
<evidence type="ECO:0000256" key="7">
    <source>
        <dbReference type="SAM" id="MobiDB-lite"/>
    </source>
</evidence>
<keyword evidence="6 8" id="KW-0472">Membrane</keyword>
<feature type="domain" description="Sodium/calcium exchanger membrane region" evidence="9">
    <location>
        <begin position="979"/>
        <end position="1124"/>
    </location>
</feature>
<evidence type="ECO:0000313" key="10">
    <source>
        <dbReference type="EMBL" id="PLW26450.1"/>
    </source>
</evidence>
<feature type="region of interest" description="Disordered" evidence="7">
    <location>
        <begin position="692"/>
        <end position="762"/>
    </location>
</feature>
<dbReference type="PANTHER" id="PTHR12266">
    <property type="entry name" value="NA+/CA2+ K+ INDEPENDENT EXCHANGER"/>
    <property type="match status" value="1"/>
</dbReference>
<organism evidence="10 11">
    <name type="scientific">Puccinia coronata f. sp. avenae</name>
    <dbReference type="NCBI Taxonomy" id="200324"/>
    <lineage>
        <taxon>Eukaryota</taxon>
        <taxon>Fungi</taxon>
        <taxon>Dikarya</taxon>
        <taxon>Basidiomycota</taxon>
        <taxon>Pucciniomycotina</taxon>
        <taxon>Pucciniomycetes</taxon>
        <taxon>Pucciniales</taxon>
        <taxon>Pucciniaceae</taxon>
        <taxon>Puccinia</taxon>
    </lineage>
</organism>
<accession>A0A2N5TLS6</accession>
<feature type="compositionally biased region" description="Basic and acidic residues" evidence="7">
    <location>
        <begin position="829"/>
        <end position="848"/>
    </location>
</feature>
<dbReference type="GO" id="GO:0016020">
    <property type="term" value="C:membrane"/>
    <property type="evidence" value="ECO:0007669"/>
    <property type="project" value="UniProtKB-SubCell"/>
</dbReference>
<protein>
    <recommendedName>
        <fullName evidence="9">Sodium/calcium exchanger membrane region domain-containing protein</fullName>
    </recommendedName>
</protein>
<feature type="transmembrane region" description="Helical" evidence="8">
    <location>
        <begin position="215"/>
        <end position="232"/>
    </location>
</feature>
<comment type="caution">
    <text evidence="10">The sequence shown here is derived from an EMBL/GenBank/DDBJ whole genome shotgun (WGS) entry which is preliminary data.</text>
</comment>
<feature type="region of interest" description="Disordered" evidence="7">
    <location>
        <begin position="434"/>
        <end position="485"/>
    </location>
</feature>
<dbReference type="Proteomes" id="UP000235392">
    <property type="component" value="Unassembled WGS sequence"/>
</dbReference>
<feature type="region of interest" description="Disordered" evidence="7">
    <location>
        <begin position="340"/>
        <end position="394"/>
    </location>
</feature>
<evidence type="ECO:0000256" key="8">
    <source>
        <dbReference type="SAM" id="Phobius"/>
    </source>
</evidence>
<feature type="region of interest" description="Disordered" evidence="7">
    <location>
        <begin position="260"/>
        <end position="317"/>
    </location>
</feature>
<keyword evidence="3" id="KW-0813">Transport</keyword>
<feature type="compositionally biased region" description="Polar residues" evidence="7">
    <location>
        <begin position="624"/>
        <end position="635"/>
    </location>
</feature>
<keyword evidence="5 8" id="KW-1133">Transmembrane helix</keyword>
<dbReference type="GO" id="GO:0006874">
    <property type="term" value="P:intracellular calcium ion homeostasis"/>
    <property type="evidence" value="ECO:0007669"/>
    <property type="project" value="TreeGrafter"/>
</dbReference>
<dbReference type="Gene3D" id="1.20.1420.30">
    <property type="entry name" value="NCX, central ion-binding region"/>
    <property type="match status" value="2"/>
</dbReference>
<dbReference type="InterPro" id="IPR004837">
    <property type="entry name" value="NaCa_Exmemb"/>
</dbReference>
<evidence type="ECO:0000259" key="9">
    <source>
        <dbReference type="Pfam" id="PF01699"/>
    </source>
</evidence>